<proteinExistence type="predicted"/>
<dbReference type="EMBL" id="VDEP01000002">
    <property type="protein sequence ID" value="KAA1138436.1"/>
    <property type="molecule type" value="Genomic_DNA"/>
</dbReference>
<evidence type="ECO:0000313" key="5">
    <source>
        <dbReference type="Proteomes" id="UP000325313"/>
    </source>
</evidence>
<feature type="signal peptide" evidence="2">
    <location>
        <begin position="1"/>
        <end position="17"/>
    </location>
</feature>
<sequence length="86" mass="8549">MHCSIYLALIFAAVALAAPFESSISPSQYSGEGSGIGGRKFDAARSGRPGMRQNMMGNSGSLGGQKSGSSFGGGSTGSPSCYMGGC</sequence>
<dbReference type="AlphaFoldDB" id="A0A5B0SJP9"/>
<feature type="chain" id="PRO_5036138352" evidence="2">
    <location>
        <begin position="18"/>
        <end position="86"/>
    </location>
</feature>
<protein>
    <submittedName>
        <fullName evidence="4">Uncharacterized protein</fullName>
    </submittedName>
</protein>
<name>A0A5B0SJP9_PUCGR</name>
<evidence type="ECO:0000256" key="2">
    <source>
        <dbReference type="SAM" id="SignalP"/>
    </source>
</evidence>
<evidence type="ECO:0000313" key="4">
    <source>
        <dbReference type="EMBL" id="KAA1138436.1"/>
    </source>
</evidence>
<keyword evidence="2" id="KW-0732">Signal</keyword>
<feature type="compositionally biased region" description="Gly residues" evidence="1">
    <location>
        <begin position="60"/>
        <end position="76"/>
    </location>
</feature>
<evidence type="ECO:0000256" key="1">
    <source>
        <dbReference type="SAM" id="MobiDB-lite"/>
    </source>
</evidence>
<reference evidence="4 5" key="1">
    <citation type="submission" date="2019-05" db="EMBL/GenBank/DDBJ databases">
        <title>Emergence of the Ug99 lineage of the wheat stem rust pathogen through somatic hybridization.</title>
        <authorList>
            <person name="Li F."/>
            <person name="Upadhyaya N.M."/>
            <person name="Sperschneider J."/>
            <person name="Matny O."/>
            <person name="Nguyen-Phuc H."/>
            <person name="Mago R."/>
            <person name="Raley C."/>
            <person name="Miller M.E."/>
            <person name="Silverstein K.A.T."/>
            <person name="Henningsen E."/>
            <person name="Hirsch C.D."/>
            <person name="Visser B."/>
            <person name="Pretorius Z.A."/>
            <person name="Steffenson B.J."/>
            <person name="Schwessinger B."/>
            <person name="Dodds P.N."/>
            <person name="Figueroa M."/>
        </authorList>
    </citation>
    <scope>NUCLEOTIDE SEQUENCE [LARGE SCALE GENOMIC DNA]</scope>
    <source>
        <strain evidence="4 5">Ug99</strain>
    </source>
</reference>
<accession>A0A5B0SJP9</accession>
<gene>
    <name evidence="3" type="ORF">PGTUg99_001637</name>
    <name evidence="4" type="ORF">PGTUg99_009592</name>
</gene>
<evidence type="ECO:0000313" key="3">
    <source>
        <dbReference type="EMBL" id="KAA1096974.1"/>
    </source>
</evidence>
<comment type="caution">
    <text evidence="4">The sequence shown here is derived from an EMBL/GenBank/DDBJ whole genome shotgun (WGS) entry which is preliminary data.</text>
</comment>
<organism evidence="4 5">
    <name type="scientific">Puccinia graminis f. sp. tritici</name>
    <dbReference type="NCBI Taxonomy" id="56615"/>
    <lineage>
        <taxon>Eukaryota</taxon>
        <taxon>Fungi</taxon>
        <taxon>Dikarya</taxon>
        <taxon>Basidiomycota</taxon>
        <taxon>Pucciniomycotina</taxon>
        <taxon>Pucciniomycetes</taxon>
        <taxon>Pucciniales</taxon>
        <taxon>Pucciniaceae</taxon>
        <taxon>Puccinia</taxon>
    </lineage>
</organism>
<dbReference type="Proteomes" id="UP000325313">
    <property type="component" value="Unassembled WGS sequence"/>
</dbReference>
<feature type="region of interest" description="Disordered" evidence="1">
    <location>
        <begin position="25"/>
        <end position="86"/>
    </location>
</feature>
<dbReference type="EMBL" id="VDEP01000368">
    <property type="protein sequence ID" value="KAA1096974.1"/>
    <property type="molecule type" value="Genomic_DNA"/>
</dbReference>